<evidence type="ECO:0000256" key="13">
    <source>
        <dbReference type="RuleBase" id="RU003692"/>
    </source>
</evidence>
<dbReference type="RefSeq" id="WP_165132711.1">
    <property type="nucleotide sequence ID" value="NZ_CP049253.1"/>
</dbReference>
<dbReference type="InterPro" id="IPR001100">
    <property type="entry name" value="Pyr_nuc-diS_OxRdtase"/>
</dbReference>
<keyword evidence="11 13" id="KW-0676">Redox-active center</keyword>
<dbReference type="EMBL" id="JAGIOL010000001">
    <property type="protein sequence ID" value="MBP2435471.1"/>
    <property type="molecule type" value="Genomic_DNA"/>
</dbReference>
<comment type="catalytic activity">
    <reaction evidence="12 13">
        <text>N(6)-[(R)-dihydrolipoyl]-L-lysyl-[protein] + NAD(+) = N(6)-[(R)-lipoyl]-L-lysyl-[protein] + NADH + H(+)</text>
        <dbReference type="Rhea" id="RHEA:15045"/>
        <dbReference type="Rhea" id="RHEA-COMP:10474"/>
        <dbReference type="Rhea" id="RHEA-COMP:10475"/>
        <dbReference type="ChEBI" id="CHEBI:15378"/>
        <dbReference type="ChEBI" id="CHEBI:57540"/>
        <dbReference type="ChEBI" id="CHEBI:57945"/>
        <dbReference type="ChEBI" id="CHEBI:83099"/>
        <dbReference type="ChEBI" id="CHEBI:83100"/>
        <dbReference type="EC" id="1.8.1.4"/>
    </reaction>
</comment>
<dbReference type="PANTHER" id="PTHR22912">
    <property type="entry name" value="DISULFIDE OXIDOREDUCTASE"/>
    <property type="match status" value="1"/>
</dbReference>
<dbReference type="PIRSF" id="PIRSF000350">
    <property type="entry name" value="Mercury_reductase_MerA"/>
    <property type="match status" value="1"/>
</dbReference>
<name>A0ABS4ZDV6_9MICO</name>
<proteinExistence type="inferred from homology"/>
<dbReference type="NCBIfam" id="TIGR01350">
    <property type="entry name" value="lipoamide_DH"/>
    <property type="match status" value="1"/>
</dbReference>
<feature type="domain" description="Pyridine nucleotide-disulphide oxidoreductase dimerisation" evidence="14">
    <location>
        <begin position="344"/>
        <end position="457"/>
    </location>
</feature>
<evidence type="ECO:0000256" key="7">
    <source>
        <dbReference type="ARBA" id="ARBA00022827"/>
    </source>
</evidence>
<evidence type="ECO:0000256" key="3">
    <source>
        <dbReference type="ARBA" id="ARBA00012608"/>
    </source>
</evidence>
<dbReference type="InterPro" id="IPR036188">
    <property type="entry name" value="FAD/NAD-bd_sf"/>
</dbReference>
<evidence type="ECO:0000313" key="17">
    <source>
        <dbReference type="Proteomes" id="UP001519362"/>
    </source>
</evidence>
<dbReference type="InterPro" id="IPR016156">
    <property type="entry name" value="FAD/NAD-linked_Rdtase_dimer_sf"/>
</dbReference>
<comment type="miscellaneous">
    <text evidence="13">The active site is a redox-active disulfide bond.</text>
</comment>
<dbReference type="InterPro" id="IPR023753">
    <property type="entry name" value="FAD/NAD-binding_dom"/>
</dbReference>
<evidence type="ECO:0000256" key="2">
    <source>
        <dbReference type="ARBA" id="ARBA00007532"/>
    </source>
</evidence>
<keyword evidence="8 13" id="KW-0560">Oxidoreductase</keyword>
<dbReference type="PRINTS" id="PR00368">
    <property type="entry name" value="FADPNR"/>
</dbReference>
<keyword evidence="17" id="KW-1185">Reference proteome</keyword>
<evidence type="ECO:0000259" key="14">
    <source>
        <dbReference type="Pfam" id="PF02852"/>
    </source>
</evidence>
<dbReference type="PROSITE" id="PS00076">
    <property type="entry name" value="PYRIDINE_REDOX_1"/>
    <property type="match status" value="1"/>
</dbReference>
<organism evidence="16 17">
    <name type="scientific">Microbacterium amylolyticum</name>
    <dbReference type="NCBI Taxonomy" id="936337"/>
    <lineage>
        <taxon>Bacteria</taxon>
        <taxon>Bacillati</taxon>
        <taxon>Actinomycetota</taxon>
        <taxon>Actinomycetes</taxon>
        <taxon>Micrococcales</taxon>
        <taxon>Microbacteriaceae</taxon>
        <taxon>Microbacterium</taxon>
    </lineage>
</organism>
<dbReference type="Gene3D" id="3.30.390.30">
    <property type="match status" value="1"/>
</dbReference>
<evidence type="ECO:0000256" key="11">
    <source>
        <dbReference type="ARBA" id="ARBA00023284"/>
    </source>
</evidence>
<dbReference type="InterPro" id="IPR004099">
    <property type="entry name" value="Pyr_nucl-diS_OxRdtase_dimer"/>
</dbReference>
<dbReference type="Pfam" id="PF07992">
    <property type="entry name" value="Pyr_redox_2"/>
    <property type="match status" value="1"/>
</dbReference>
<evidence type="ECO:0000256" key="5">
    <source>
        <dbReference type="ARBA" id="ARBA00022490"/>
    </source>
</evidence>
<evidence type="ECO:0000256" key="12">
    <source>
        <dbReference type="ARBA" id="ARBA00049187"/>
    </source>
</evidence>
<dbReference type="EC" id="1.8.1.4" evidence="3 13"/>
<keyword evidence="9 13" id="KW-0520">NAD</keyword>
<dbReference type="PRINTS" id="PR00411">
    <property type="entry name" value="PNDRDTASEI"/>
</dbReference>
<dbReference type="InterPro" id="IPR012999">
    <property type="entry name" value="Pyr_OxRdtase_I_AS"/>
</dbReference>
<evidence type="ECO:0000313" key="16">
    <source>
        <dbReference type="EMBL" id="MBP2435471.1"/>
    </source>
</evidence>
<comment type="similarity">
    <text evidence="2 13">Belongs to the class-I pyridine nucleotide-disulfide oxidoreductase family.</text>
</comment>
<comment type="subcellular location">
    <subcellularLocation>
        <location evidence="1">Cytoplasm</location>
    </subcellularLocation>
</comment>
<accession>A0ABS4ZDV6</accession>
<keyword evidence="7 13" id="KW-0274">FAD</keyword>
<dbReference type="GO" id="GO:0004148">
    <property type="term" value="F:dihydrolipoyl dehydrogenase (NADH) activity"/>
    <property type="evidence" value="ECO:0007669"/>
    <property type="project" value="UniProtKB-EC"/>
</dbReference>
<dbReference type="Gene3D" id="3.50.50.60">
    <property type="entry name" value="FAD/NAD(P)-binding domain"/>
    <property type="match status" value="2"/>
</dbReference>
<reference evidence="16 17" key="1">
    <citation type="submission" date="2021-03" db="EMBL/GenBank/DDBJ databases">
        <title>Sequencing the genomes of 1000 actinobacteria strains.</title>
        <authorList>
            <person name="Klenk H.-P."/>
        </authorList>
    </citation>
    <scope>NUCLEOTIDE SEQUENCE [LARGE SCALE GENOMIC DNA]</scope>
    <source>
        <strain evidence="16 17">DSM 24221</strain>
    </source>
</reference>
<keyword evidence="6 13" id="KW-0285">Flavoprotein</keyword>
<dbReference type="InterPro" id="IPR006258">
    <property type="entry name" value="Lipoamide_DH"/>
</dbReference>
<evidence type="ECO:0000256" key="1">
    <source>
        <dbReference type="ARBA" id="ARBA00004496"/>
    </source>
</evidence>
<dbReference type="SUPFAM" id="SSF51905">
    <property type="entry name" value="FAD/NAD(P)-binding domain"/>
    <property type="match status" value="1"/>
</dbReference>
<keyword evidence="10" id="KW-1015">Disulfide bond</keyword>
<evidence type="ECO:0000256" key="4">
    <source>
        <dbReference type="ARBA" id="ARBA00016961"/>
    </source>
</evidence>
<evidence type="ECO:0000256" key="6">
    <source>
        <dbReference type="ARBA" id="ARBA00022630"/>
    </source>
</evidence>
<dbReference type="Proteomes" id="UP001519362">
    <property type="component" value="Unassembled WGS sequence"/>
</dbReference>
<evidence type="ECO:0000256" key="8">
    <source>
        <dbReference type="ARBA" id="ARBA00023002"/>
    </source>
</evidence>
<comment type="caution">
    <text evidence="16">The sequence shown here is derived from an EMBL/GenBank/DDBJ whole genome shotgun (WGS) entry which is preliminary data.</text>
</comment>
<keyword evidence="5" id="KW-0963">Cytoplasm</keyword>
<gene>
    <name evidence="16" type="ORF">JOF34_000057</name>
</gene>
<dbReference type="SUPFAM" id="SSF55424">
    <property type="entry name" value="FAD/NAD-linked reductases, dimerisation (C-terminal) domain"/>
    <property type="match status" value="1"/>
</dbReference>
<protein>
    <recommendedName>
        <fullName evidence="4 13">Dihydrolipoyl dehydrogenase</fullName>
        <ecNumber evidence="3 13">1.8.1.4</ecNumber>
    </recommendedName>
</protein>
<feature type="domain" description="FAD/NAD(P)-binding" evidence="15">
    <location>
        <begin position="6"/>
        <end position="324"/>
    </location>
</feature>
<evidence type="ECO:0000256" key="9">
    <source>
        <dbReference type="ARBA" id="ARBA00023027"/>
    </source>
</evidence>
<comment type="cofactor">
    <cofactor evidence="13">
        <name>FAD</name>
        <dbReference type="ChEBI" id="CHEBI:57692"/>
    </cofactor>
    <text evidence="13">Binds 1 FAD per subunit.</text>
</comment>
<dbReference type="Pfam" id="PF02852">
    <property type="entry name" value="Pyr_redox_dim"/>
    <property type="match status" value="1"/>
</dbReference>
<dbReference type="PANTHER" id="PTHR22912:SF217">
    <property type="entry name" value="DIHYDROLIPOYL DEHYDROGENASE"/>
    <property type="match status" value="1"/>
</dbReference>
<dbReference type="InterPro" id="IPR050151">
    <property type="entry name" value="Class-I_Pyr_Nuc-Dis_Oxidored"/>
</dbReference>
<evidence type="ECO:0000256" key="10">
    <source>
        <dbReference type="ARBA" id="ARBA00023157"/>
    </source>
</evidence>
<evidence type="ECO:0000259" key="15">
    <source>
        <dbReference type="Pfam" id="PF07992"/>
    </source>
</evidence>
<sequence>MTDHTFDLVVLGGGSGGYAAALRASELGSSVALVERDLLGGTCLHRGCVPTKALLHTAEVADSVQHAAAVGVDATLSGIDAAAARAWREKLVSGKHRGLTSLVAARGITVFSGEGRVEQTEGGPAVRVGEDLLRGTDVVVATGATSRPLPDVLFGGRVLDSERALALEEIPSRVTIIGGGVIGVEFASAWRSLGAEVTILEMADSLIPNEDEALIRALTTAYRRRGITVETGVTITQVAPSESGVDVAVTRAGGEQTTISSDWLLVAIGRTPATDDLGLDDIGVTRSRAFIDVDAQLRTTSPHVWAVGDIVPGPQLAHRGFRHGLFVAETIAGRRTAPLDDTAIPRVTYSSPEIASVGLTERQAAERHGSERIETTTYNLAGNAKAEIVSAGSAVASGLAKVIRVIDGPIIGVHLAGERVGELITEGQLAVAWEAHPEDLAPLVHAHPSQSEALGEAFLTLAGSPLHSL</sequence>